<dbReference type="EMBL" id="CAACVG010015638">
    <property type="protein sequence ID" value="VEN64647.1"/>
    <property type="molecule type" value="Genomic_DNA"/>
</dbReference>
<dbReference type="PANTHER" id="PTHR21137:SF35">
    <property type="entry name" value="ODORANT RECEPTOR 19A-RELATED"/>
    <property type="match status" value="1"/>
</dbReference>
<dbReference type="GO" id="GO:0005886">
    <property type="term" value="C:plasma membrane"/>
    <property type="evidence" value="ECO:0007669"/>
    <property type="project" value="UniProtKB-SubCell"/>
</dbReference>
<evidence type="ECO:0000256" key="2">
    <source>
        <dbReference type="ARBA" id="ARBA00022475"/>
    </source>
</evidence>
<proteinExistence type="predicted"/>
<evidence type="ECO:0000313" key="12">
    <source>
        <dbReference type="Proteomes" id="UP000410492"/>
    </source>
</evidence>
<keyword evidence="7 10" id="KW-0472">Membrane</keyword>
<dbReference type="Proteomes" id="UP000410492">
    <property type="component" value="Unassembled WGS sequence"/>
</dbReference>
<accession>A0A653DWY9</accession>
<evidence type="ECO:0000256" key="10">
    <source>
        <dbReference type="SAM" id="Phobius"/>
    </source>
</evidence>
<comment type="subcellular location">
    <subcellularLocation>
        <location evidence="1">Cell membrane</location>
        <topology evidence="1">Multi-pass membrane protein</topology>
    </subcellularLocation>
</comment>
<feature type="transmembrane region" description="Helical" evidence="10">
    <location>
        <begin position="230"/>
        <end position="252"/>
    </location>
</feature>
<sequence>MQLKTEKHVSMAKRLKKTGDFVRKYFYTTLSFVLLVQPVLKLVRKDKELFYASYIPPALGHMGMLVFQEIMTAISGSVGCYYICLDINLMIEISIQIEILKDILRESHDIDIIFECIKRHEQIVRLVDNVQHLLRIGLSIHFFNDALKFCTTLFKILEMEVDVGEFMFILPYSLTTIFIMFVHCWYGNDIIYRSASITNAIFESKWIGANLPRQKIVILFMALTKRPLRIRLAGGLFTMAIPVFMSICRTAYSFFTILQKFE</sequence>
<keyword evidence="2" id="KW-1003">Cell membrane</keyword>
<evidence type="ECO:0000256" key="8">
    <source>
        <dbReference type="ARBA" id="ARBA00023170"/>
    </source>
</evidence>
<evidence type="ECO:0000256" key="1">
    <source>
        <dbReference type="ARBA" id="ARBA00004651"/>
    </source>
</evidence>
<feature type="transmembrane region" description="Helical" evidence="10">
    <location>
        <begin position="21"/>
        <end position="40"/>
    </location>
</feature>
<evidence type="ECO:0000256" key="7">
    <source>
        <dbReference type="ARBA" id="ARBA00023136"/>
    </source>
</evidence>
<feature type="transmembrane region" description="Helical" evidence="10">
    <location>
        <begin position="166"/>
        <end position="186"/>
    </location>
</feature>
<dbReference type="GO" id="GO:0005549">
    <property type="term" value="F:odorant binding"/>
    <property type="evidence" value="ECO:0007669"/>
    <property type="project" value="InterPro"/>
</dbReference>
<evidence type="ECO:0000256" key="6">
    <source>
        <dbReference type="ARBA" id="ARBA00022989"/>
    </source>
</evidence>
<name>A0A653DWY9_CALMS</name>
<evidence type="ECO:0000313" key="11">
    <source>
        <dbReference type="EMBL" id="VEN64647.1"/>
    </source>
</evidence>
<dbReference type="Pfam" id="PF02949">
    <property type="entry name" value="7tm_6"/>
    <property type="match status" value="1"/>
</dbReference>
<keyword evidence="6 10" id="KW-1133">Transmembrane helix</keyword>
<dbReference type="GO" id="GO:0004984">
    <property type="term" value="F:olfactory receptor activity"/>
    <property type="evidence" value="ECO:0007669"/>
    <property type="project" value="InterPro"/>
</dbReference>
<keyword evidence="3" id="KW-0716">Sensory transduction</keyword>
<dbReference type="InterPro" id="IPR004117">
    <property type="entry name" value="7tm6_olfct_rcpt"/>
</dbReference>
<dbReference type="OrthoDB" id="6751370at2759"/>
<evidence type="ECO:0000256" key="5">
    <source>
        <dbReference type="ARBA" id="ARBA00022725"/>
    </source>
</evidence>
<keyword evidence="12" id="KW-1185">Reference proteome</keyword>
<evidence type="ECO:0000256" key="3">
    <source>
        <dbReference type="ARBA" id="ARBA00022606"/>
    </source>
</evidence>
<dbReference type="GO" id="GO:0007165">
    <property type="term" value="P:signal transduction"/>
    <property type="evidence" value="ECO:0007669"/>
    <property type="project" value="UniProtKB-KW"/>
</dbReference>
<keyword evidence="9" id="KW-0807">Transducer</keyword>
<keyword evidence="8" id="KW-0675">Receptor</keyword>
<organism evidence="11 12">
    <name type="scientific">Callosobruchus maculatus</name>
    <name type="common">Southern cowpea weevil</name>
    <name type="synonym">Pulse bruchid</name>
    <dbReference type="NCBI Taxonomy" id="64391"/>
    <lineage>
        <taxon>Eukaryota</taxon>
        <taxon>Metazoa</taxon>
        <taxon>Ecdysozoa</taxon>
        <taxon>Arthropoda</taxon>
        <taxon>Hexapoda</taxon>
        <taxon>Insecta</taxon>
        <taxon>Pterygota</taxon>
        <taxon>Neoptera</taxon>
        <taxon>Endopterygota</taxon>
        <taxon>Coleoptera</taxon>
        <taxon>Polyphaga</taxon>
        <taxon>Cucujiformia</taxon>
        <taxon>Chrysomeloidea</taxon>
        <taxon>Chrysomelidae</taxon>
        <taxon>Bruchinae</taxon>
        <taxon>Bruchini</taxon>
        <taxon>Callosobruchus</taxon>
    </lineage>
</organism>
<keyword evidence="5" id="KW-0552">Olfaction</keyword>
<gene>
    <name evidence="11" type="ORF">CALMAC_LOCUS21130</name>
</gene>
<evidence type="ECO:0000256" key="4">
    <source>
        <dbReference type="ARBA" id="ARBA00022692"/>
    </source>
</evidence>
<protein>
    <recommendedName>
        <fullName evidence="13">Odorant receptor</fullName>
    </recommendedName>
</protein>
<reference evidence="11 12" key="1">
    <citation type="submission" date="2019-01" db="EMBL/GenBank/DDBJ databases">
        <authorList>
            <person name="Sayadi A."/>
        </authorList>
    </citation>
    <scope>NUCLEOTIDE SEQUENCE [LARGE SCALE GENOMIC DNA]</scope>
</reference>
<dbReference type="AlphaFoldDB" id="A0A653DWY9"/>
<dbReference type="PANTHER" id="PTHR21137">
    <property type="entry name" value="ODORANT RECEPTOR"/>
    <property type="match status" value="1"/>
</dbReference>
<evidence type="ECO:0008006" key="13">
    <source>
        <dbReference type="Google" id="ProtNLM"/>
    </source>
</evidence>
<evidence type="ECO:0000256" key="9">
    <source>
        <dbReference type="ARBA" id="ARBA00023224"/>
    </source>
</evidence>
<keyword evidence="4 10" id="KW-0812">Transmembrane</keyword>